<dbReference type="Gene3D" id="3.40.50.12780">
    <property type="entry name" value="N-terminal domain of ligase-like"/>
    <property type="match status" value="1"/>
</dbReference>
<dbReference type="PANTHER" id="PTHR33927:SF5">
    <property type="entry name" value="ENZYME, PUTATIVE (AFU_ORTHOLOGUE AFUA_8G01222)-RELATED"/>
    <property type="match status" value="1"/>
</dbReference>
<gene>
    <name evidence="3" type="ORF">WG66_16500</name>
</gene>
<dbReference type="Gene3D" id="3.30.300.30">
    <property type="match status" value="1"/>
</dbReference>
<evidence type="ECO:0000256" key="1">
    <source>
        <dbReference type="SAM" id="Phobius"/>
    </source>
</evidence>
<feature type="transmembrane region" description="Helical" evidence="1">
    <location>
        <begin position="800"/>
        <end position="817"/>
    </location>
</feature>
<dbReference type="InterPro" id="IPR020845">
    <property type="entry name" value="AMP-binding_CS"/>
</dbReference>
<keyword evidence="1" id="KW-1133">Transmembrane helix</keyword>
<dbReference type="InterPro" id="IPR042099">
    <property type="entry name" value="ANL_N_sf"/>
</dbReference>
<dbReference type="InterPro" id="IPR045851">
    <property type="entry name" value="AMP-bd_C_sf"/>
</dbReference>
<dbReference type="InterPro" id="IPR000873">
    <property type="entry name" value="AMP-dep_synth/lig_dom"/>
</dbReference>
<name>A0A0W0F3F9_MONRR</name>
<feature type="domain" description="AMP-dependent synthetase/ligase" evidence="2">
    <location>
        <begin position="38"/>
        <end position="376"/>
    </location>
</feature>
<feature type="transmembrane region" description="Helical" evidence="1">
    <location>
        <begin position="837"/>
        <end position="854"/>
    </location>
</feature>
<dbReference type="AlphaFoldDB" id="A0A0W0F3F9"/>
<dbReference type="Pfam" id="PF00501">
    <property type="entry name" value="AMP-binding"/>
    <property type="match status" value="1"/>
</dbReference>
<feature type="transmembrane region" description="Helical" evidence="1">
    <location>
        <begin position="760"/>
        <end position="780"/>
    </location>
</feature>
<feature type="transmembrane region" description="Helical" evidence="1">
    <location>
        <begin position="725"/>
        <end position="748"/>
    </location>
</feature>
<dbReference type="InterPro" id="IPR052979">
    <property type="entry name" value="Adenylate-forming_domain"/>
</dbReference>
<dbReference type="EMBL" id="LATX01002359">
    <property type="protein sequence ID" value="KTB30878.1"/>
    <property type="molecule type" value="Genomic_DNA"/>
</dbReference>
<accession>A0A0W0F3F9</accession>
<dbReference type="Proteomes" id="UP000054988">
    <property type="component" value="Unassembled WGS sequence"/>
</dbReference>
<evidence type="ECO:0000313" key="3">
    <source>
        <dbReference type="EMBL" id="KTB30878.1"/>
    </source>
</evidence>
<dbReference type="PANTHER" id="PTHR33927">
    <property type="entry name" value="TRANSMEMBRANE PROTEIN"/>
    <property type="match status" value="1"/>
</dbReference>
<feature type="transmembrane region" description="Helical" evidence="1">
    <location>
        <begin position="651"/>
        <end position="672"/>
    </location>
</feature>
<sequence>MHLPNAVEGLTPADRSAFFELGQGAIILAPFHCVHHAFEAFATSYPQNVAVEDFEERITYADLENQANALAIRLRAIRIGRGSRVCLLVERSIHMVIGILAILKAGAAYVPLDGNVASDKTIEHVLRDSQAAGVLVLHKFKERVIANVPVICLEDILLEDDLRLDWKKPEDYASADDSVYIIYTSGTTGVPKGVDVKHGNVTNLVCLTPGNLGLVPGKRISQLMNIAFDMAAWEILGSLCNGATLCLRGKSSKQWKAVMKTVQVVIATPSMLLPHPPSEYPNVETVAVAGEPCPLWPIHGGRVPNSTTVVVLPRHVTPLITIVNTMQLHVPGTVLSIGKPTPNNTVYVLNEDMQPVLIGQQGIMWAGGAGITRGYLNLPEKTSERYKLDPFVNDGSMMFNTGDLGRWLSTGGLEHLGRIDDQVKVKGFRVELDGVAAAMETCPGIQAAVALLIDGVLWGFATPASVDQIAVTTAAAKIQPYYAVPTRILTMDEFPKTPNGKNDKRALRQLALDHLQGEKSIVPSTPVIPLQVTEAISSLLDGSNWAERTIQIALPANPKPVYLHITARLSDTMEVPNLTNIQPPPFSESSLPDSVGTKALDEKDRKVQLESQMSPSTFEKGLAWEGYLDDEIPDKTQGHYVRNLRHQIFTLYRRLFGVIFVVNMAIFIAVCVRGASLPKIGEIVVANLFCAILMRQDYIINAFFNVSCAVPTSWPLAIRRVCARVYHIGGLHSGCAISGVLWLVLFTGKATKELVDGGRISVATLAVTYWIMIFLLGIVVFAHPDLRTKKHDSFERVHRFLGWSAAAMVWAQVILLINDYKEPGQPLSHAMKTTPAFWLLVVLTGSLILPWLRLRKVNVRSEVLSNHAVRFYFDYGVTPVAGSFVRISESPLMEWHGFATIPEPGKTGYSLVVSRAGDWTSKQIENPPTKLWIRGIPTCGVLRIVPLFRRLVFVATGSGIGPCAPCILEQRVPIRLLWTSPNVRKTFGDKLVDDLLEKSPDAVIYDTRTHGKPDMVKLTYRLVREFNAEAVCVISNQKLTRKVVYGMMSRGIPAFGAIWDS</sequence>
<reference evidence="3 4" key="1">
    <citation type="submission" date="2015-12" db="EMBL/GenBank/DDBJ databases">
        <title>Draft genome sequence of Moniliophthora roreri, the causal agent of frosty pod rot of cacao.</title>
        <authorList>
            <person name="Aime M.C."/>
            <person name="Diaz-Valderrama J.R."/>
            <person name="Kijpornyongpan T."/>
            <person name="Phillips-Mora W."/>
        </authorList>
    </citation>
    <scope>NUCLEOTIDE SEQUENCE [LARGE SCALE GENOMIC DNA]</scope>
    <source>
        <strain evidence="3 4">MCA 2952</strain>
    </source>
</reference>
<comment type="caution">
    <text evidence="3">The sequence shown here is derived from an EMBL/GenBank/DDBJ whole genome shotgun (WGS) entry which is preliminary data.</text>
</comment>
<keyword evidence="1" id="KW-0472">Membrane</keyword>
<dbReference type="SUPFAM" id="SSF56801">
    <property type="entry name" value="Acetyl-CoA synthetase-like"/>
    <property type="match status" value="1"/>
</dbReference>
<evidence type="ECO:0000259" key="2">
    <source>
        <dbReference type="Pfam" id="PF00501"/>
    </source>
</evidence>
<protein>
    <submittedName>
        <fullName evidence="3">Putative nonribosomal peptide synthetase 12</fullName>
    </submittedName>
</protein>
<organism evidence="3 4">
    <name type="scientific">Moniliophthora roreri</name>
    <name type="common">Frosty pod rot fungus</name>
    <name type="synonym">Monilia roreri</name>
    <dbReference type="NCBI Taxonomy" id="221103"/>
    <lineage>
        <taxon>Eukaryota</taxon>
        <taxon>Fungi</taxon>
        <taxon>Dikarya</taxon>
        <taxon>Basidiomycota</taxon>
        <taxon>Agaricomycotina</taxon>
        <taxon>Agaricomycetes</taxon>
        <taxon>Agaricomycetidae</taxon>
        <taxon>Agaricales</taxon>
        <taxon>Marasmiineae</taxon>
        <taxon>Marasmiaceae</taxon>
        <taxon>Moniliophthora</taxon>
    </lineage>
</organism>
<proteinExistence type="predicted"/>
<keyword evidence="1" id="KW-0812">Transmembrane</keyword>
<dbReference type="eggNOG" id="KOG1178">
    <property type="taxonomic scope" value="Eukaryota"/>
</dbReference>
<dbReference type="FunFam" id="3.40.50.980:FF:000001">
    <property type="entry name" value="Non-ribosomal peptide synthetase"/>
    <property type="match status" value="1"/>
</dbReference>
<dbReference type="PROSITE" id="PS00455">
    <property type="entry name" value="AMP_BINDING"/>
    <property type="match status" value="1"/>
</dbReference>
<evidence type="ECO:0000313" key="4">
    <source>
        <dbReference type="Proteomes" id="UP000054988"/>
    </source>
</evidence>